<sequence length="139" mass="15833">MSDLEGDPPILKLLLLVGLVLVGFALMVDVRRVSWNSFADNSLKSSRPVETCQGEIHEDVVLSRENLAAFLTVSEREPKFRVQEILPQSYCQLPTIEVRAGVVSEREIYPLAFDPQTWLIILYEGEEYAGYQFRFQAPE</sequence>
<reference evidence="2" key="1">
    <citation type="submission" date="2021-05" db="EMBL/GenBank/DDBJ databases">
        <authorList>
            <person name="Pietrasiak N."/>
            <person name="Ward R."/>
            <person name="Stajich J.E."/>
            <person name="Kurbessoian T."/>
        </authorList>
    </citation>
    <scope>NUCLEOTIDE SEQUENCE</scope>
    <source>
        <strain evidence="2">UHER 2000/2452</strain>
    </source>
</reference>
<dbReference type="Proteomes" id="UP000757435">
    <property type="component" value="Unassembled WGS sequence"/>
</dbReference>
<feature type="transmembrane region" description="Helical" evidence="1">
    <location>
        <begin position="12"/>
        <end position="30"/>
    </location>
</feature>
<organism evidence="2 3">
    <name type="scientific">Drouetiella hepatica Uher 2000/2452</name>
    <dbReference type="NCBI Taxonomy" id="904376"/>
    <lineage>
        <taxon>Bacteria</taxon>
        <taxon>Bacillati</taxon>
        <taxon>Cyanobacteriota</taxon>
        <taxon>Cyanophyceae</taxon>
        <taxon>Oculatellales</taxon>
        <taxon>Oculatellaceae</taxon>
        <taxon>Drouetiella</taxon>
    </lineage>
</organism>
<keyword evidence="1" id="KW-0812">Transmembrane</keyword>
<protein>
    <submittedName>
        <fullName evidence="2">Uncharacterized protein</fullName>
    </submittedName>
</protein>
<keyword evidence="1" id="KW-0472">Membrane</keyword>
<name>A0A951UKJ1_9CYAN</name>
<gene>
    <name evidence="2" type="ORF">KME15_02945</name>
</gene>
<reference evidence="2" key="2">
    <citation type="journal article" date="2022" name="Microbiol. Resour. Announc.">
        <title>Metagenome Sequencing to Explore Phylogenomics of Terrestrial Cyanobacteria.</title>
        <authorList>
            <person name="Ward R.D."/>
            <person name="Stajich J.E."/>
            <person name="Johansen J.R."/>
            <person name="Huntemann M."/>
            <person name="Clum A."/>
            <person name="Foster B."/>
            <person name="Foster B."/>
            <person name="Roux S."/>
            <person name="Palaniappan K."/>
            <person name="Varghese N."/>
            <person name="Mukherjee S."/>
            <person name="Reddy T.B.K."/>
            <person name="Daum C."/>
            <person name="Copeland A."/>
            <person name="Chen I.A."/>
            <person name="Ivanova N.N."/>
            <person name="Kyrpides N.C."/>
            <person name="Shapiro N."/>
            <person name="Eloe-Fadrosh E.A."/>
            <person name="Pietrasiak N."/>
        </authorList>
    </citation>
    <scope>NUCLEOTIDE SEQUENCE</scope>
    <source>
        <strain evidence="2">UHER 2000/2452</strain>
    </source>
</reference>
<keyword evidence="1" id="KW-1133">Transmembrane helix</keyword>
<evidence type="ECO:0000256" key="1">
    <source>
        <dbReference type="SAM" id="Phobius"/>
    </source>
</evidence>
<proteinExistence type="predicted"/>
<dbReference type="AlphaFoldDB" id="A0A951UKJ1"/>
<evidence type="ECO:0000313" key="2">
    <source>
        <dbReference type="EMBL" id="MBW4657606.1"/>
    </source>
</evidence>
<accession>A0A951UKJ1</accession>
<dbReference type="EMBL" id="JAHHHD010000002">
    <property type="protein sequence ID" value="MBW4657606.1"/>
    <property type="molecule type" value="Genomic_DNA"/>
</dbReference>
<evidence type="ECO:0000313" key="3">
    <source>
        <dbReference type="Proteomes" id="UP000757435"/>
    </source>
</evidence>
<comment type="caution">
    <text evidence="2">The sequence shown here is derived from an EMBL/GenBank/DDBJ whole genome shotgun (WGS) entry which is preliminary data.</text>
</comment>